<organism evidence="2 3">
    <name type="scientific">Nonomuraea wenchangensis</name>
    <dbReference type="NCBI Taxonomy" id="568860"/>
    <lineage>
        <taxon>Bacteria</taxon>
        <taxon>Bacillati</taxon>
        <taxon>Actinomycetota</taxon>
        <taxon>Actinomycetes</taxon>
        <taxon>Streptosporangiales</taxon>
        <taxon>Streptosporangiaceae</taxon>
        <taxon>Nonomuraea</taxon>
    </lineage>
</organism>
<dbReference type="Gene3D" id="3.40.50.1820">
    <property type="entry name" value="alpha/beta hydrolase"/>
    <property type="match status" value="1"/>
</dbReference>
<evidence type="ECO:0000313" key="2">
    <source>
        <dbReference type="EMBL" id="SEU30849.1"/>
    </source>
</evidence>
<dbReference type="Proteomes" id="UP000199361">
    <property type="component" value="Unassembled WGS sequence"/>
</dbReference>
<evidence type="ECO:0000313" key="3">
    <source>
        <dbReference type="Proteomes" id="UP000199361"/>
    </source>
</evidence>
<evidence type="ECO:0000259" key="1">
    <source>
        <dbReference type="PROSITE" id="PS50075"/>
    </source>
</evidence>
<dbReference type="STRING" id="568860.SAMN05421811_110143"/>
<dbReference type="EMBL" id="FOHX01000010">
    <property type="protein sequence ID" value="SEU30849.1"/>
    <property type="molecule type" value="Genomic_DNA"/>
</dbReference>
<keyword evidence="3" id="KW-1185">Reference proteome</keyword>
<dbReference type="InterPro" id="IPR036736">
    <property type="entry name" value="ACP-like_sf"/>
</dbReference>
<reference evidence="2 3" key="1">
    <citation type="submission" date="2016-10" db="EMBL/GenBank/DDBJ databases">
        <authorList>
            <person name="de Groot N.N."/>
        </authorList>
    </citation>
    <scope>NUCLEOTIDE SEQUENCE [LARGE SCALE GENOMIC DNA]</scope>
    <source>
        <strain evidence="2 3">CGMCC 4.5598</strain>
    </source>
</reference>
<dbReference type="InterPro" id="IPR029058">
    <property type="entry name" value="AB_hydrolase_fold"/>
</dbReference>
<feature type="domain" description="Carrier" evidence="1">
    <location>
        <begin position="1"/>
        <end position="75"/>
    </location>
</feature>
<dbReference type="InterPro" id="IPR009081">
    <property type="entry name" value="PP-bd_ACP"/>
</dbReference>
<gene>
    <name evidence="2" type="ORF">SAMN05421811_110143</name>
</gene>
<sequence length="114" mass="12287">MTPTEEAVMGIWTGLLSTPPRSLADDFFALGAQSLTVVRFLAEVQDRYGVELPVDELFAGDFTVAAAARLIDETLLGEISEDQLAELLDELEGMSEDEVRALLDEGTPLGESSP</sequence>
<dbReference type="Pfam" id="PF00550">
    <property type="entry name" value="PP-binding"/>
    <property type="match status" value="1"/>
</dbReference>
<dbReference type="SUPFAM" id="SSF47336">
    <property type="entry name" value="ACP-like"/>
    <property type="match status" value="1"/>
</dbReference>
<name>A0A1I0KWU9_9ACTN</name>
<protein>
    <submittedName>
        <fullName evidence="2">Phosphopantetheine attachment site</fullName>
    </submittedName>
</protein>
<accession>A0A1I0KWU9</accession>
<proteinExistence type="predicted"/>
<dbReference type="PROSITE" id="PS50075">
    <property type="entry name" value="CARRIER"/>
    <property type="match status" value="1"/>
</dbReference>
<dbReference type="AlphaFoldDB" id="A0A1I0KWU9"/>